<comment type="caution">
    <text evidence="1">The sequence shown here is derived from an EMBL/GenBank/DDBJ whole genome shotgun (WGS) entry which is preliminary data.</text>
</comment>
<dbReference type="Proteomes" id="UP000249390">
    <property type="component" value="Unassembled WGS sequence"/>
</dbReference>
<protein>
    <recommendedName>
        <fullName evidence="3">Cytokinin riboside 5'-monophosphate phosphoribohydrolase</fullName>
    </recommendedName>
</protein>
<keyword evidence="2" id="KW-1185">Reference proteome</keyword>
<evidence type="ECO:0000313" key="2">
    <source>
        <dbReference type="Proteomes" id="UP000249390"/>
    </source>
</evidence>
<organism evidence="1 2">
    <name type="scientific">Cuscuta australis</name>
    <dbReference type="NCBI Taxonomy" id="267555"/>
    <lineage>
        <taxon>Eukaryota</taxon>
        <taxon>Viridiplantae</taxon>
        <taxon>Streptophyta</taxon>
        <taxon>Embryophyta</taxon>
        <taxon>Tracheophyta</taxon>
        <taxon>Spermatophyta</taxon>
        <taxon>Magnoliopsida</taxon>
        <taxon>eudicotyledons</taxon>
        <taxon>Gunneridae</taxon>
        <taxon>Pentapetalae</taxon>
        <taxon>asterids</taxon>
        <taxon>lamiids</taxon>
        <taxon>Solanales</taxon>
        <taxon>Convolvulaceae</taxon>
        <taxon>Cuscuteae</taxon>
        <taxon>Cuscuta</taxon>
        <taxon>Cuscuta subgen. Grammica</taxon>
        <taxon>Cuscuta sect. Cleistogrammica</taxon>
    </lineage>
</organism>
<proteinExistence type="predicted"/>
<name>A0A328DU20_9ASTE</name>
<accession>A0A328DU20</accession>
<dbReference type="EMBL" id="NQVE01000088">
    <property type="protein sequence ID" value="RAL49192.1"/>
    <property type="molecule type" value="Genomic_DNA"/>
</dbReference>
<evidence type="ECO:0000313" key="1">
    <source>
        <dbReference type="EMBL" id="RAL49192.1"/>
    </source>
</evidence>
<gene>
    <name evidence="1" type="ORF">DM860_014410</name>
</gene>
<dbReference type="AlphaFoldDB" id="A0A328DU20"/>
<reference evidence="1 2" key="1">
    <citation type="submission" date="2018-06" db="EMBL/GenBank/DDBJ databases">
        <title>The Genome of Cuscuta australis (Dodder) Provides Insight into the Evolution of Plant Parasitism.</title>
        <authorList>
            <person name="Liu H."/>
        </authorList>
    </citation>
    <scope>NUCLEOTIDE SEQUENCE [LARGE SCALE GENOMIC DNA]</scope>
    <source>
        <strain evidence="2">cv. Yunnan</strain>
        <tissue evidence="1">Vines</tissue>
    </source>
</reference>
<evidence type="ECO:0008006" key="3">
    <source>
        <dbReference type="Google" id="ProtNLM"/>
    </source>
</evidence>
<sequence>MEGTSRALPYTIKSINLLGSHALGGNPIFMEYIVSSTYCKYFEMNHVVEAFIVLPGGVDTIKDDAVRHELDCAQTPCPSMIIPTSESSKDVISLEVHALMEKAEN</sequence>